<dbReference type="AlphaFoldDB" id="A0A0H3GBP3"/>
<proteinExistence type="predicted"/>
<dbReference type="HOGENOM" id="CLU_3196937_0_0_5"/>
<name>A0A0H3GBP3_BRUSU</name>
<dbReference type="Proteomes" id="UP000007104">
    <property type="component" value="Chromosome II"/>
</dbReference>
<dbReference type="KEGG" id="bms:BRA0821"/>
<accession>A0A0H3GBP3</accession>
<gene>
    <name evidence="1" type="ordered locus">BS1330_II0814</name>
</gene>
<sequence length="45" mass="5041">MADEVDLRCLQAFSSSIMERESGVGRECAMRFHYSIDKVSPEGDS</sequence>
<dbReference type="EMBL" id="CP002998">
    <property type="protein sequence ID" value="AEM20272.1"/>
    <property type="molecule type" value="Genomic_DNA"/>
</dbReference>
<evidence type="ECO:0000313" key="1">
    <source>
        <dbReference type="EMBL" id="AEM20272.1"/>
    </source>
</evidence>
<protein>
    <submittedName>
        <fullName evidence="1">Uncharacterized protein</fullName>
    </submittedName>
</protein>
<keyword evidence="2" id="KW-1185">Reference proteome</keyword>
<evidence type="ECO:0000313" key="2">
    <source>
        <dbReference type="Proteomes" id="UP000007104"/>
    </source>
</evidence>
<organism evidence="1 2">
    <name type="scientific">Brucella suis biovar 1 (strain 1330)</name>
    <dbReference type="NCBI Taxonomy" id="204722"/>
    <lineage>
        <taxon>Bacteria</taxon>
        <taxon>Pseudomonadati</taxon>
        <taxon>Pseudomonadota</taxon>
        <taxon>Alphaproteobacteria</taxon>
        <taxon>Hyphomicrobiales</taxon>
        <taxon>Brucellaceae</taxon>
        <taxon>Brucella/Ochrobactrum group</taxon>
        <taxon>Brucella</taxon>
    </lineage>
</organism>
<reference evidence="1 2" key="1">
    <citation type="journal article" date="2011" name="J. Bacteriol.">
        <title>Revised genome sequence of Brucella suis 1330.</title>
        <authorList>
            <person name="Tae H."/>
            <person name="Shallom S."/>
            <person name="Settlage R."/>
            <person name="Preston D."/>
            <person name="Adams L.G."/>
            <person name="Garner H.R."/>
        </authorList>
    </citation>
    <scope>NUCLEOTIDE SEQUENCE [LARGE SCALE GENOMIC DNA]</scope>
    <source>
        <strain evidence="1 2">1330</strain>
    </source>
</reference>
<dbReference type="KEGG" id="bsi:BS1330_II0814"/>